<dbReference type="Gene3D" id="1.10.405.10">
    <property type="entry name" value="Guanine Nucleotide Dissociation Inhibitor, domain 1"/>
    <property type="match status" value="1"/>
</dbReference>
<sequence length="446" mass="49707">MDEEYDVIVLGTGLKECILSGLLSVDGLKVLHMDRNDYYGGESSSLNLNQLWKRFRGSDKPPESLGTSKEYNVDMIPKFIIANGNLVRVLIHTDVTKYLNFKAVDGSYVYNKGKIYKVPANDVEALKSPLMGLFEKRRARKFFIYVQDYEDNDPKSHEGLDLNKVTARDIISKYGLEDDTIDFIGHALALHLDDNYLDQPALDFVKRMKLYAESLARFQGGSPYIYPMYGLGELPQAFARLSAVYGGTYMLNKPECKVEFGADGKAIGVTSEGETAKCKKVVCDPSYMPDKVKKVGKVTRAICIMSHPIPNTSDSHSVQLILPQKQLGRKSDMYLFCCSYSHNVAPKGKYIAFVSTEAETDTPEVELKPGLDLLGPVDEIFYDAYDRYEPINNSEDDNCFVSASYDATSHFETTVDDVIAMYCKITGKALDLSVDLSAASAAAEEH</sequence>
<dbReference type="Proteomes" id="UP000027138">
    <property type="component" value="Unassembled WGS sequence"/>
</dbReference>
<keyword evidence="2" id="KW-0343">GTPase activation</keyword>
<dbReference type="GO" id="GO:0016192">
    <property type="term" value="P:vesicle-mediated transport"/>
    <property type="evidence" value="ECO:0007669"/>
    <property type="project" value="TreeGrafter"/>
</dbReference>
<keyword evidence="6" id="KW-1185">Reference proteome</keyword>
<dbReference type="InterPro" id="IPR000806">
    <property type="entry name" value="RabGDI"/>
</dbReference>
<dbReference type="PANTHER" id="PTHR11787:SF10">
    <property type="entry name" value="GUANOSINE NUCLEOTIDE DIPHOSPHATE DISSOCIATION INHIBITOR"/>
    <property type="match status" value="1"/>
</dbReference>
<dbReference type="Gene3D" id="3.50.50.60">
    <property type="entry name" value="FAD/NAD(P)-binding domain"/>
    <property type="match status" value="1"/>
</dbReference>
<dbReference type="EMBL" id="KK914719">
    <property type="protein sequence ID" value="KDP29973.1"/>
    <property type="molecule type" value="Genomic_DNA"/>
</dbReference>
<protein>
    <recommendedName>
        <fullName evidence="4">Guanosine nucleotide diphosphate dissociation inhibitor</fullName>
    </recommendedName>
</protein>
<dbReference type="AlphaFoldDB" id="A0A067K4J2"/>
<evidence type="ECO:0000313" key="6">
    <source>
        <dbReference type="Proteomes" id="UP000027138"/>
    </source>
</evidence>
<dbReference type="OrthoDB" id="9446342at2759"/>
<dbReference type="PRINTS" id="PR00891">
    <property type="entry name" value="RABGDIREP"/>
</dbReference>
<proteinExistence type="inferred from homology"/>
<evidence type="ECO:0000256" key="3">
    <source>
        <dbReference type="ARBA" id="ARBA00053142"/>
    </source>
</evidence>
<dbReference type="FunFam" id="3.50.50.60:FF:000158">
    <property type="entry name" value="Rab GDP dissociation inhibitor"/>
    <property type="match status" value="1"/>
</dbReference>
<dbReference type="GO" id="GO:0005093">
    <property type="term" value="F:Rab GDP-dissociation inhibitor activity"/>
    <property type="evidence" value="ECO:0007669"/>
    <property type="project" value="InterPro"/>
</dbReference>
<dbReference type="FunFam" id="3.30.519.10:FF:000015">
    <property type="entry name" value="Guanosine nucleotide diphosphate dissociation inhibitor"/>
    <property type="match status" value="1"/>
</dbReference>
<accession>A0A067K4J2</accession>
<gene>
    <name evidence="5" type="ORF">JCGZ_18740</name>
</gene>
<dbReference type="InterPro" id="IPR018203">
    <property type="entry name" value="GDP_dissociation_inhibitor"/>
</dbReference>
<dbReference type="Pfam" id="PF00996">
    <property type="entry name" value="GDI"/>
    <property type="match status" value="1"/>
</dbReference>
<evidence type="ECO:0000313" key="5">
    <source>
        <dbReference type="EMBL" id="KDP29973.1"/>
    </source>
</evidence>
<dbReference type="InterPro" id="IPR036188">
    <property type="entry name" value="FAD/NAD-bd_sf"/>
</dbReference>
<evidence type="ECO:0000256" key="1">
    <source>
        <dbReference type="ARBA" id="ARBA00005593"/>
    </source>
</evidence>
<dbReference type="PRINTS" id="PR00892">
    <property type="entry name" value="RABGDI"/>
</dbReference>
<dbReference type="GO" id="GO:0005737">
    <property type="term" value="C:cytoplasm"/>
    <property type="evidence" value="ECO:0007669"/>
    <property type="project" value="TreeGrafter"/>
</dbReference>
<organism evidence="5 6">
    <name type="scientific">Jatropha curcas</name>
    <name type="common">Barbados nut</name>
    <dbReference type="NCBI Taxonomy" id="180498"/>
    <lineage>
        <taxon>Eukaryota</taxon>
        <taxon>Viridiplantae</taxon>
        <taxon>Streptophyta</taxon>
        <taxon>Embryophyta</taxon>
        <taxon>Tracheophyta</taxon>
        <taxon>Spermatophyta</taxon>
        <taxon>Magnoliopsida</taxon>
        <taxon>eudicotyledons</taxon>
        <taxon>Gunneridae</taxon>
        <taxon>Pentapetalae</taxon>
        <taxon>rosids</taxon>
        <taxon>fabids</taxon>
        <taxon>Malpighiales</taxon>
        <taxon>Euphorbiaceae</taxon>
        <taxon>Crotonoideae</taxon>
        <taxon>Jatropheae</taxon>
        <taxon>Jatropha</taxon>
    </lineage>
</organism>
<dbReference type="SUPFAM" id="SSF51905">
    <property type="entry name" value="FAD/NAD(P)-binding domain"/>
    <property type="match status" value="2"/>
</dbReference>
<name>A0A067K4J2_JATCU</name>
<evidence type="ECO:0000256" key="2">
    <source>
        <dbReference type="ARBA" id="ARBA00022468"/>
    </source>
</evidence>
<dbReference type="FunFam" id="1.10.405.10:FF:000002">
    <property type="entry name" value="Guanosine nucleotide diphosphate dissociation inhibitor"/>
    <property type="match status" value="1"/>
</dbReference>
<dbReference type="GO" id="GO:0048046">
    <property type="term" value="C:apoplast"/>
    <property type="evidence" value="ECO:0007669"/>
    <property type="project" value="UniProtKB-ARBA"/>
</dbReference>
<dbReference type="PANTHER" id="PTHR11787">
    <property type="entry name" value="RAB GDP-DISSOCIATION INHIBITOR"/>
    <property type="match status" value="1"/>
</dbReference>
<reference evidence="5 6" key="1">
    <citation type="journal article" date="2014" name="PLoS ONE">
        <title>Global Analysis of Gene Expression Profiles in Physic Nut (Jatropha curcas L.) Seedlings Exposed to Salt Stress.</title>
        <authorList>
            <person name="Zhang L."/>
            <person name="Zhang C."/>
            <person name="Wu P."/>
            <person name="Chen Y."/>
            <person name="Li M."/>
            <person name="Jiang H."/>
            <person name="Wu G."/>
        </authorList>
    </citation>
    <scope>NUCLEOTIDE SEQUENCE [LARGE SCALE GENOMIC DNA]</scope>
    <source>
        <strain evidence="6">cv. GZQX0401</strain>
        <tissue evidence="5">Young leaves</tissue>
    </source>
</reference>
<dbReference type="STRING" id="180498.A0A067K4J2"/>
<dbReference type="GO" id="GO:0005096">
    <property type="term" value="F:GTPase activator activity"/>
    <property type="evidence" value="ECO:0007669"/>
    <property type="project" value="UniProtKB-KW"/>
</dbReference>
<dbReference type="GO" id="GO:0007264">
    <property type="term" value="P:small GTPase-mediated signal transduction"/>
    <property type="evidence" value="ECO:0007669"/>
    <property type="project" value="InterPro"/>
</dbReference>
<comment type="similarity">
    <text evidence="1 4">Belongs to the Rab GDI family.</text>
</comment>
<comment type="function">
    <text evidence="3">Regulates the GDP/GTP exchange reaction of most RAB proteins by inhibiting the dissociation of GDP from them, and the subsequent binding of GTP.</text>
</comment>
<evidence type="ECO:0000256" key="4">
    <source>
        <dbReference type="RuleBase" id="RU363124"/>
    </source>
</evidence>
<dbReference type="GO" id="GO:0015031">
    <property type="term" value="P:protein transport"/>
    <property type="evidence" value="ECO:0007669"/>
    <property type="project" value="InterPro"/>
</dbReference>
<dbReference type="Gene3D" id="3.30.519.10">
    <property type="entry name" value="Guanine Nucleotide Dissociation Inhibitor, domain 2"/>
    <property type="match status" value="1"/>
</dbReference>
<dbReference type="SUPFAM" id="SSF54373">
    <property type="entry name" value="FAD-linked reductases, C-terminal domain"/>
    <property type="match status" value="1"/>
</dbReference>